<keyword evidence="1" id="KW-0175">Coiled coil</keyword>
<proteinExistence type="predicted"/>
<sequence>MQRFTHDGVVYEETGDGQVRVVGYADAPAAPQGGVFSLPQDPTKQAMGAAQLDKLKGDLSRAPYENRQAAANATKAEVDAEKARRDLAAQQATATPQQQQAMAALGNDEILSAIAKARDNLNRTGAAGFAARLPELLQPQSTIDLAGSLNTIASRLTLDKLAQLKTASPTGASGLGLLTEKEGALLRDSVAGLGQTQSPDQLRENLAAVERHYRNFMALSKGEDYRDPKVAEKYGIAVAPQGGSQGEQLAFATGDTRTEADPALAGVNSHIRGMIGAGKSQADIVAYMNSVQPGLGDQRAGDVGAAVRFRAQNPRVPLSQYAVSVENRSVPMSGLRQTINQYGQGAAGAYVGQALDALSAGTIDNMTDNPALTRAAMSTLAERNPTAALLGTLSGGALAGAGAEAGLGGMALGRFAPLAADALYGAAYGAGSADEGSRLGGAAQGALTGVVGGVAGRRLTGMFGRALTGVRDEAQQYLRSVGVPLTPGQALGGRFKAREDRLAGFGGIGDAIGARRMEGVQAMNRAAWDQALAPIGRQANNQLGEAAVEQADDAVGQAYQQALGSVRLQRDRPFGIDMQGPATAANRLPGEMGANARYTLNERVGNSFDPNGVMTGNNFQQAVRGLEQDARAVRNAPYGNDFGNVTRGARGALENLLDRQAPGALPAYLDANAAYRNTSVLADATAAAMNTGGVFTGAQLGQAARANARRFTGRMSAATTDRPFFDLQRAAQEVLPSRVPDSGTAGRIEAGGGLMTRLGAAARNTALAPLYAESTQPAINRLLLDRPDALVAIGEQVAQRRRLGGMFGRPLALAYSPIAVTSDY</sequence>
<reference evidence="2 3" key="1">
    <citation type="submission" date="2020-08" db="EMBL/GenBank/DDBJ databases">
        <title>Genomic Encyclopedia of Type Strains, Phase IV (KMG-IV): sequencing the most valuable type-strain genomes for metagenomic binning, comparative biology and taxonomic classification.</title>
        <authorList>
            <person name="Goeker M."/>
        </authorList>
    </citation>
    <scope>NUCLEOTIDE SEQUENCE [LARGE SCALE GENOMIC DNA]</scope>
    <source>
        <strain evidence="2 3">DSM 15581</strain>
    </source>
</reference>
<gene>
    <name evidence="2" type="ORF">GGR47_002331</name>
</gene>
<evidence type="ECO:0000313" key="3">
    <source>
        <dbReference type="Proteomes" id="UP000528945"/>
    </source>
</evidence>
<dbReference type="EMBL" id="JACIDB010000004">
    <property type="protein sequence ID" value="MBB3876085.1"/>
    <property type="molecule type" value="Genomic_DNA"/>
</dbReference>
<organism evidence="2 3">
    <name type="scientific">Sphingomonas aquatilis</name>
    <dbReference type="NCBI Taxonomy" id="93063"/>
    <lineage>
        <taxon>Bacteria</taxon>
        <taxon>Pseudomonadati</taxon>
        <taxon>Pseudomonadota</taxon>
        <taxon>Alphaproteobacteria</taxon>
        <taxon>Sphingomonadales</taxon>
        <taxon>Sphingomonadaceae</taxon>
        <taxon>Sphingomonas</taxon>
    </lineage>
</organism>
<name>A0AAW3TVL6_9SPHN</name>
<protein>
    <submittedName>
        <fullName evidence="2">Uncharacterized protein</fullName>
    </submittedName>
</protein>
<dbReference type="Proteomes" id="UP000528945">
    <property type="component" value="Unassembled WGS sequence"/>
</dbReference>
<accession>A0AAW3TVL6</accession>
<evidence type="ECO:0000313" key="2">
    <source>
        <dbReference type="EMBL" id="MBB3876085.1"/>
    </source>
</evidence>
<feature type="coiled-coil region" evidence="1">
    <location>
        <begin position="66"/>
        <end position="93"/>
    </location>
</feature>
<dbReference type="AlphaFoldDB" id="A0AAW3TVL6"/>
<dbReference type="RefSeq" id="WP_147035223.1">
    <property type="nucleotide sequence ID" value="NZ_JACIDB010000004.1"/>
</dbReference>
<keyword evidence="3" id="KW-1185">Reference proteome</keyword>
<comment type="caution">
    <text evidence="2">The sequence shown here is derived from an EMBL/GenBank/DDBJ whole genome shotgun (WGS) entry which is preliminary data.</text>
</comment>
<evidence type="ECO:0000256" key="1">
    <source>
        <dbReference type="SAM" id="Coils"/>
    </source>
</evidence>